<proteinExistence type="predicted"/>
<accession>A0A3G8XKS6</accession>
<name>A0A3G8XKS6_9FLAO</name>
<sequence length="224" mass="25862">MKKDQTQDKYKEITKELKEEKMNWDFEDFLEKTKQEEKVIPLVPKTKGGSFPKTFWMAASVILLVSIGIFFNYESGNTVSENDQLVQNEIKKQKDSFHQESNLAVNTISDTLKVTSDTLVRDSSGTVEQLSESTLMDQILPKRGRIKKELRPRYAEVKQKEIPTPTSPAKRPKYESSYVIINGQKIENEQEAIDLTKYSFRILSENVSKTVAQTDLFNDFKSEY</sequence>
<keyword evidence="1" id="KW-1133">Transmembrane helix</keyword>
<evidence type="ECO:0000313" key="2">
    <source>
        <dbReference type="EMBL" id="AZI33113.1"/>
    </source>
</evidence>
<dbReference type="Proteomes" id="UP000270185">
    <property type="component" value="Chromosome"/>
</dbReference>
<evidence type="ECO:0000313" key="3">
    <source>
        <dbReference type="Proteomes" id="UP000270185"/>
    </source>
</evidence>
<dbReference type="RefSeq" id="WP_125024266.1">
    <property type="nucleotide sequence ID" value="NZ_CP034159.1"/>
</dbReference>
<keyword evidence="1" id="KW-0472">Membrane</keyword>
<gene>
    <name evidence="2" type="ORF">EIB73_07965</name>
</gene>
<protein>
    <submittedName>
        <fullName evidence="2">Uncharacterized protein</fullName>
    </submittedName>
</protein>
<reference evidence="3" key="1">
    <citation type="submission" date="2018-11" db="EMBL/GenBank/DDBJ databases">
        <title>Proposal to divide the Flavobacteriaceae and reorganize its genera based on Amino Acid Identity values calculated from whole genome sequences.</title>
        <authorList>
            <person name="Nicholson A.C."/>
            <person name="Gulvik C.A."/>
            <person name="Whitney A.M."/>
            <person name="Humrighouse B.W."/>
            <person name="Bell M."/>
            <person name="Holmes B."/>
            <person name="Steigerwalt A.G."/>
            <person name="Villarma A."/>
            <person name="Sheth M."/>
            <person name="Batra D."/>
            <person name="Pryor J."/>
            <person name="Bernardet J.-F."/>
            <person name="Hugo C."/>
            <person name="Kampfer P."/>
            <person name="Newman J.D."/>
            <person name="McQuiston J.R."/>
        </authorList>
    </citation>
    <scope>NUCLEOTIDE SEQUENCE [LARGE SCALE GENOMIC DNA]</scope>
    <source>
        <strain evidence="3">G0081</strain>
    </source>
</reference>
<feature type="transmembrane region" description="Helical" evidence="1">
    <location>
        <begin position="55"/>
        <end position="73"/>
    </location>
</feature>
<organism evidence="2 3">
    <name type="scientific">Kaistella carnis</name>
    <dbReference type="NCBI Taxonomy" id="1241979"/>
    <lineage>
        <taxon>Bacteria</taxon>
        <taxon>Pseudomonadati</taxon>
        <taxon>Bacteroidota</taxon>
        <taxon>Flavobacteriia</taxon>
        <taxon>Flavobacteriales</taxon>
        <taxon>Weeksellaceae</taxon>
        <taxon>Chryseobacterium group</taxon>
        <taxon>Kaistella</taxon>
    </lineage>
</organism>
<keyword evidence="3" id="KW-1185">Reference proteome</keyword>
<dbReference type="KEGG" id="ccas:EIB73_07965"/>
<dbReference type="EMBL" id="CP034159">
    <property type="protein sequence ID" value="AZI33113.1"/>
    <property type="molecule type" value="Genomic_DNA"/>
</dbReference>
<dbReference type="OrthoDB" id="704603at2"/>
<dbReference type="AlphaFoldDB" id="A0A3G8XKS6"/>
<evidence type="ECO:0000256" key="1">
    <source>
        <dbReference type="SAM" id="Phobius"/>
    </source>
</evidence>
<keyword evidence="1" id="KW-0812">Transmembrane</keyword>